<evidence type="ECO:0000313" key="2">
    <source>
        <dbReference type="Proteomes" id="UP000002222"/>
    </source>
</evidence>
<proteinExistence type="predicted"/>
<name>D1B4V3_SULD5</name>
<sequence>MYIHHTYELLEPTQELSLYKQHLLALCKINLRRANKFNLLAVYGALSCLQNKSFSSNIGIYVATEHGAVESLVSVLEQVSKGDGIIMPFDFLGINTNASFYIAQALKAKGKHMVLSAHHQSFEKALELAYFDVIYADVKDALIGHVETSLEFLNPQHRPCGEEVCLDKSCWIYANQNPTNALAKIERIESFESIEKAEEHYSTTLTLTSFWEQLKRLKEKETSLHVKSDECGKCMVITLIKPHN</sequence>
<gene>
    <name evidence="1" type="ordered locus">Sdel_2111</name>
</gene>
<keyword evidence="2" id="KW-1185">Reference proteome</keyword>
<organism evidence="1 2">
    <name type="scientific">Sulfurospirillum deleyianum (strain ATCC 51133 / DSM 6946 / 5175)</name>
    <dbReference type="NCBI Taxonomy" id="525898"/>
    <lineage>
        <taxon>Bacteria</taxon>
        <taxon>Pseudomonadati</taxon>
        <taxon>Campylobacterota</taxon>
        <taxon>Epsilonproteobacteria</taxon>
        <taxon>Campylobacterales</taxon>
        <taxon>Sulfurospirillaceae</taxon>
        <taxon>Sulfurospirillum</taxon>
    </lineage>
</organism>
<evidence type="ECO:0008006" key="3">
    <source>
        <dbReference type="Google" id="ProtNLM"/>
    </source>
</evidence>
<dbReference type="EMBL" id="CP001816">
    <property type="protein sequence ID" value="ACZ13123.1"/>
    <property type="molecule type" value="Genomic_DNA"/>
</dbReference>
<reference evidence="1 2" key="2">
    <citation type="journal article" date="2010" name="Stand. Genomic Sci.">
        <title>Complete genome sequence of Sulfurospirillum deleyianum type strain (5175).</title>
        <authorList>
            <person name="Sikorski J."/>
            <person name="Lapidus A."/>
            <person name="Copeland A."/>
            <person name="Glavina Del Rio T."/>
            <person name="Nolan M."/>
            <person name="Lucas S."/>
            <person name="Chen F."/>
            <person name="Tice H."/>
            <person name="Cheng J.F."/>
            <person name="Saunders E."/>
            <person name="Bruce D."/>
            <person name="Goodwin L."/>
            <person name="Pitluck S."/>
            <person name="Ovchinnikova G."/>
            <person name="Pati A."/>
            <person name="Ivanova N."/>
            <person name="Mavromatis K."/>
            <person name="Chen A."/>
            <person name="Palaniappan K."/>
            <person name="Chain P."/>
            <person name="Land M."/>
            <person name="Hauser L."/>
            <person name="Chang Y.J."/>
            <person name="Jeffries C.D."/>
            <person name="Brettin T."/>
            <person name="Detter J.C."/>
            <person name="Han C."/>
            <person name="Rohde M."/>
            <person name="Lang E."/>
            <person name="Spring S."/>
            <person name="Goker M."/>
            <person name="Bristow J."/>
            <person name="Eisen J.A."/>
            <person name="Markowitz V."/>
            <person name="Hugenholtz P."/>
            <person name="Kyrpides N.C."/>
            <person name="Klenk H.P."/>
        </authorList>
    </citation>
    <scope>NUCLEOTIDE SEQUENCE [LARGE SCALE GENOMIC DNA]</scope>
    <source>
        <strain evidence="2">ATCC 51133 / DSM 6946 / 5175</strain>
    </source>
</reference>
<dbReference type="RefSeq" id="WP_012857868.1">
    <property type="nucleotide sequence ID" value="NC_013512.1"/>
</dbReference>
<dbReference type="HOGENOM" id="CLU_1151326_0_0_7"/>
<reference evidence="2" key="1">
    <citation type="submission" date="2009-11" db="EMBL/GenBank/DDBJ databases">
        <title>The complete genome of Sulfurospirillum deleyianum DSM 6946.</title>
        <authorList>
            <consortium name="US DOE Joint Genome Institute (JGI-PGF)"/>
            <person name="Lucas S."/>
            <person name="Copeland A."/>
            <person name="Lapidus A."/>
            <person name="Glavina del Rio T."/>
            <person name="Dalin E."/>
            <person name="Tice H."/>
            <person name="Bruce D."/>
            <person name="Goodwin L."/>
            <person name="Pitluck S."/>
            <person name="Kyrpides N."/>
            <person name="Mavromatis K."/>
            <person name="Ivanova N."/>
            <person name="Ovchinnikova G."/>
            <person name="Munk A.C."/>
            <person name="Lu M."/>
            <person name="Brettin T."/>
            <person name="Detter J.C."/>
            <person name="Han C."/>
            <person name="Tapia R."/>
            <person name="Larimer F."/>
            <person name="Land M."/>
            <person name="Hauser L."/>
            <person name="Markowitz V."/>
            <person name="Cheng J.F."/>
            <person name="Hugenholtz P."/>
            <person name="Woyke T."/>
            <person name="Wu D."/>
            <person name="Aumann P."/>
            <person name="Schneider S."/>
            <person name="Lang E."/>
            <person name="Spring S."/>
            <person name="Klenk H.P."/>
            <person name="Eisen J.A."/>
        </authorList>
    </citation>
    <scope>NUCLEOTIDE SEQUENCE [LARGE SCALE GENOMIC DNA]</scope>
    <source>
        <strain evidence="2">ATCC 51133 / DSM 6946 / 5175</strain>
    </source>
</reference>
<dbReference type="AlphaFoldDB" id="D1B4V3"/>
<dbReference type="OrthoDB" id="5339198at2"/>
<dbReference type="STRING" id="525898.Sdel_2111"/>
<dbReference type="KEGG" id="sdl:Sdel_2111"/>
<protein>
    <recommendedName>
        <fullName evidence="3">Beta-ketoacyl synthase N-terminal domain-containing protein</fullName>
    </recommendedName>
</protein>
<evidence type="ECO:0000313" key="1">
    <source>
        <dbReference type="EMBL" id="ACZ13123.1"/>
    </source>
</evidence>
<dbReference type="eggNOG" id="COG0304">
    <property type="taxonomic scope" value="Bacteria"/>
</dbReference>
<accession>D1B4V3</accession>
<dbReference type="Proteomes" id="UP000002222">
    <property type="component" value="Chromosome"/>
</dbReference>